<dbReference type="GO" id="GO:0008168">
    <property type="term" value="F:methyltransferase activity"/>
    <property type="evidence" value="ECO:0007669"/>
    <property type="project" value="UniProtKB-KW"/>
</dbReference>
<dbReference type="Gene3D" id="3.40.50.150">
    <property type="entry name" value="Vaccinia Virus protein VP39"/>
    <property type="match status" value="1"/>
</dbReference>
<dbReference type="InterPro" id="IPR029063">
    <property type="entry name" value="SAM-dependent_MTases_sf"/>
</dbReference>
<accession>A0ABZ2LC55</accession>
<evidence type="ECO:0000259" key="1">
    <source>
        <dbReference type="Pfam" id="PF13649"/>
    </source>
</evidence>
<dbReference type="Pfam" id="PF13649">
    <property type="entry name" value="Methyltransf_25"/>
    <property type="match status" value="1"/>
</dbReference>
<keyword evidence="2" id="KW-0489">Methyltransferase</keyword>
<protein>
    <submittedName>
        <fullName evidence="2">Class I SAM-dependent methyltransferase</fullName>
    </submittedName>
</protein>
<organism evidence="2 3">
    <name type="scientific">Pendulispora rubella</name>
    <dbReference type="NCBI Taxonomy" id="2741070"/>
    <lineage>
        <taxon>Bacteria</taxon>
        <taxon>Pseudomonadati</taxon>
        <taxon>Myxococcota</taxon>
        <taxon>Myxococcia</taxon>
        <taxon>Myxococcales</taxon>
        <taxon>Sorangiineae</taxon>
        <taxon>Pendulisporaceae</taxon>
        <taxon>Pendulispora</taxon>
    </lineage>
</organism>
<reference evidence="2" key="1">
    <citation type="submission" date="2021-12" db="EMBL/GenBank/DDBJ databases">
        <title>Discovery of the Pendulisporaceae a myxobacterial family with distinct sporulation behavior and unique specialized metabolism.</title>
        <authorList>
            <person name="Garcia R."/>
            <person name="Popoff A."/>
            <person name="Bader C.D."/>
            <person name="Loehr J."/>
            <person name="Walesch S."/>
            <person name="Walt C."/>
            <person name="Boldt J."/>
            <person name="Bunk B."/>
            <person name="Haeckl F.J.F.P.J."/>
            <person name="Gunesch A.P."/>
            <person name="Birkelbach J."/>
            <person name="Nuebel U."/>
            <person name="Pietschmann T."/>
            <person name="Bach T."/>
            <person name="Mueller R."/>
        </authorList>
    </citation>
    <scope>NUCLEOTIDE SEQUENCE</scope>
    <source>
        <strain evidence="2">MSr11367</strain>
    </source>
</reference>
<dbReference type="PANTHER" id="PTHR43591">
    <property type="entry name" value="METHYLTRANSFERASE"/>
    <property type="match status" value="1"/>
</dbReference>
<dbReference type="CDD" id="cd02440">
    <property type="entry name" value="AdoMet_MTases"/>
    <property type="match status" value="1"/>
</dbReference>
<dbReference type="InterPro" id="IPR041698">
    <property type="entry name" value="Methyltransf_25"/>
</dbReference>
<proteinExistence type="predicted"/>
<dbReference type="GO" id="GO:0032259">
    <property type="term" value="P:methylation"/>
    <property type="evidence" value="ECO:0007669"/>
    <property type="project" value="UniProtKB-KW"/>
</dbReference>
<feature type="domain" description="Methyltransferase" evidence="1">
    <location>
        <begin position="52"/>
        <end position="147"/>
    </location>
</feature>
<dbReference type="SUPFAM" id="SSF53335">
    <property type="entry name" value="S-adenosyl-L-methionine-dependent methyltransferases"/>
    <property type="match status" value="1"/>
</dbReference>
<name>A0ABZ2LC55_9BACT</name>
<gene>
    <name evidence="2" type="ORF">LVJ94_05950</name>
</gene>
<dbReference type="Proteomes" id="UP001374803">
    <property type="component" value="Chromosome"/>
</dbReference>
<evidence type="ECO:0000313" key="2">
    <source>
        <dbReference type="EMBL" id="WXB06776.1"/>
    </source>
</evidence>
<sequence>MVTLETSANPVRSNEVYAEIFRRYDAKNSSPSGIAERASVLSALGDLTGKSVLDIGCGTGFYPRVFRRVGANEVVGIDLSEEMIGVGRQLEELEQAGISYHVLDAANLPDLGQFDVVTNMWLVNHMTDPVALAAFIEGFARLTAPGGTALLLTTNRDGDWKLFSDDYRRYGFTMTFNEAETAGNRPYLLELDSGGKAFSFQSTSWSPQVLEEEFTRVGFRTIERMHATLPTGNFPWVDGDHTANDADFFQDLLRSPAFTIFRLTK</sequence>
<keyword evidence="3" id="KW-1185">Reference proteome</keyword>
<keyword evidence="2" id="KW-0808">Transferase</keyword>
<dbReference type="EMBL" id="CP089983">
    <property type="protein sequence ID" value="WXB06776.1"/>
    <property type="molecule type" value="Genomic_DNA"/>
</dbReference>
<dbReference type="RefSeq" id="WP_394836433.1">
    <property type="nucleotide sequence ID" value="NZ_CP089929.1"/>
</dbReference>
<evidence type="ECO:0000313" key="3">
    <source>
        <dbReference type="Proteomes" id="UP001374803"/>
    </source>
</evidence>